<name>A0ABD2CPZ5_VESMC</name>
<reference evidence="7 8" key="1">
    <citation type="journal article" date="2024" name="Ann. Entomol. Soc. Am.">
        <title>Genomic analyses of the southern and eastern yellowjacket wasps (Hymenoptera: Vespidae) reveal evolutionary signatures of social life.</title>
        <authorList>
            <person name="Catto M.A."/>
            <person name="Caine P.B."/>
            <person name="Orr S.E."/>
            <person name="Hunt B.G."/>
            <person name="Goodisman M.A.D."/>
        </authorList>
    </citation>
    <scope>NUCLEOTIDE SEQUENCE [LARGE SCALE GENOMIC DNA]</scope>
    <source>
        <strain evidence="7">232</strain>
        <tissue evidence="7">Head and thorax</tissue>
    </source>
</reference>
<evidence type="ECO:0000256" key="2">
    <source>
        <dbReference type="ARBA" id="ARBA00022475"/>
    </source>
</evidence>
<evidence type="ECO:0000256" key="1">
    <source>
        <dbReference type="ARBA" id="ARBA00004651"/>
    </source>
</evidence>
<dbReference type="GO" id="GO:0007165">
    <property type="term" value="P:signal transduction"/>
    <property type="evidence" value="ECO:0007669"/>
    <property type="project" value="UniProtKB-KW"/>
</dbReference>
<feature type="transmembrane region" description="Helical" evidence="6">
    <location>
        <begin position="175"/>
        <end position="195"/>
    </location>
</feature>
<keyword evidence="5 6" id="KW-0472">Membrane</keyword>
<feature type="transmembrane region" description="Helical" evidence="6">
    <location>
        <begin position="20"/>
        <end position="43"/>
    </location>
</feature>
<feature type="transmembrane region" description="Helical" evidence="6">
    <location>
        <begin position="351"/>
        <end position="370"/>
    </location>
</feature>
<protein>
    <recommendedName>
        <fullName evidence="6">Gustatory receptor</fullName>
    </recommendedName>
</protein>
<sequence length="403" mass="47787">MQAMDYGVVSHRNSTKNGLYSFLFHELEIIGFSISVFEIIIAFEESGEAEFRHSIKPLIIMNSIFTTGLVEYFVDNKINGIGIVHACFSIIFYISMTNVLSFSSVTLQDERPFLIRLTYQLYVYNDYTFYVVTIIAGILRRKKIRHLTLQIETCIRTMDQLNIPMNLSKCLRQQYYIILILIFILISMIIIDYKWLYLSKTHIWSIFMTCYIERYPFIILLVTDVTFVFWMRQVNLLQYTIKFSQLNELLKGMLTTNIDSPQHKRILQIKISKKDDSLSSGIYRTYKSNENVIKIKKAKKIHLELIKCATNVNDAYGLHILMSVSTAFILITVVSYNLYYHITTGVYRTQIYQFFHFLYWISYFAFKIIIVSHVCERTILEVCFLSIHYIFRKFQWNTERNKY</sequence>
<comment type="function">
    <text evidence="6">Gustatory receptor which mediates acceptance or avoidance behavior, depending on its substrates.</text>
</comment>
<evidence type="ECO:0000256" key="4">
    <source>
        <dbReference type="ARBA" id="ARBA00022989"/>
    </source>
</evidence>
<dbReference type="Proteomes" id="UP001607303">
    <property type="component" value="Unassembled WGS sequence"/>
</dbReference>
<feature type="transmembrane region" description="Helical" evidence="6">
    <location>
        <begin position="55"/>
        <end position="74"/>
    </location>
</feature>
<dbReference type="Pfam" id="PF08395">
    <property type="entry name" value="7tm_7"/>
    <property type="match status" value="1"/>
</dbReference>
<comment type="subcellular location">
    <subcellularLocation>
        <location evidence="1 6">Cell membrane</location>
        <topology evidence="1 6">Multi-pass membrane protein</topology>
    </subcellularLocation>
</comment>
<keyword evidence="8" id="KW-1185">Reference proteome</keyword>
<comment type="caution">
    <text evidence="7">The sequence shown here is derived from an EMBL/GenBank/DDBJ whole genome shotgun (WGS) entry which is preliminary data.</text>
</comment>
<dbReference type="AlphaFoldDB" id="A0ABD2CPZ5"/>
<dbReference type="InterPro" id="IPR013604">
    <property type="entry name" value="7TM_chemorcpt"/>
</dbReference>
<evidence type="ECO:0000256" key="5">
    <source>
        <dbReference type="ARBA" id="ARBA00023136"/>
    </source>
</evidence>
<feature type="transmembrane region" description="Helical" evidence="6">
    <location>
        <begin position="121"/>
        <end position="139"/>
    </location>
</feature>
<feature type="transmembrane region" description="Helical" evidence="6">
    <location>
        <begin position="215"/>
        <end position="232"/>
    </location>
</feature>
<evidence type="ECO:0000313" key="8">
    <source>
        <dbReference type="Proteomes" id="UP001607303"/>
    </source>
</evidence>
<dbReference type="GO" id="GO:0005886">
    <property type="term" value="C:plasma membrane"/>
    <property type="evidence" value="ECO:0007669"/>
    <property type="project" value="UniProtKB-SubCell"/>
</dbReference>
<proteinExistence type="inferred from homology"/>
<dbReference type="EMBL" id="JAYRBN010000037">
    <property type="protein sequence ID" value="KAL2746789.1"/>
    <property type="molecule type" value="Genomic_DNA"/>
</dbReference>
<organism evidence="7 8">
    <name type="scientific">Vespula maculifrons</name>
    <name type="common">Eastern yellow jacket</name>
    <name type="synonym">Wasp</name>
    <dbReference type="NCBI Taxonomy" id="7453"/>
    <lineage>
        <taxon>Eukaryota</taxon>
        <taxon>Metazoa</taxon>
        <taxon>Ecdysozoa</taxon>
        <taxon>Arthropoda</taxon>
        <taxon>Hexapoda</taxon>
        <taxon>Insecta</taxon>
        <taxon>Pterygota</taxon>
        <taxon>Neoptera</taxon>
        <taxon>Endopterygota</taxon>
        <taxon>Hymenoptera</taxon>
        <taxon>Apocrita</taxon>
        <taxon>Aculeata</taxon>
        <taxon>Vespoidea</taxon>
        <taxon>Vespidae</taxon>
        <taxon>Vespinae</taxon>
        <taxon>Vespula</taxon>
    </lineage>
</organism>
<keyword evidence="6" id="KW-0807">Transducer</keyword>
<evidence type="ECO:0000256" key="3">
    <source>
        <dbReference type="ARBA" id="ARBA00022692"/>
    </source>
</evidence>
<accession>A0ABD2CPZ5</accession>
<keyword evidence="2 6" id="KW-1003">Cell membrane</keyword>
<comment type="similarity">
    <text evidence="6">Belongs to the insect chemoreceptor superfamily. Gustatory receptor (GR) family.</text>
</comment>
<comment type="caution">
    <text evidence="6">Lacks conserved residue(s) required for the propagation of feature annotation.</text>
</comment>
<keyword evidence="3 6" id="KW-0812">Transmembrane</keyword>
<keyword evidence="4 6" id="KW-1133">Transmembrane helix</keyword>
<evidence type="ECO:0000256" key="6">
    <source>
        <dbReference type="RuleBase" id="RU363108"/>
    </source>
</evidence>
<feature type="transmembrane region" description="Helical" evidence="6">
    <location>
        <begin position="316"/>
        <end position="339"/>
    </location>
</feature>
<evidence type="ECO:0000313" key="7">
    <source>
        <dbReference type="EMBL" id="KAL2746789.1"/>
    </source>
</evidence>
<gene>
    <name evidence="7" type="ORF">V1477_005159</name>
</gene>
<keyword evidence="6" id="KW-0675">Receptor</keyword>
<feature type="transmembrane region" description="Helical" evidence="6">
    <location>
        <begin position="81"/>
        <end position="101"/>
    </location>
</feature>